<accession>A0A9D9EIB9</accession>
<keyword evidence="10 11" id="KW-0066">ATP synthesis</keyword>
<gene>
    <name evidence="11 14" type="primary">atpB</name>
    <name evidence="14" type="ORF">IAC32_04275</name>
</gene>
<evidence type="ECO:0000256" key="8">
    <source>
        <dbReference type="ARBA" id="ARBA00023065"/>
    </source>
</evidence>
<dbReference type="InterPro" id="IPR045083">
    <property type="entry name" value="ATP_synth_F0_asu_bact/mt"/>
</dbReference>
<comment type="caution">
    <text evidence="14">The sequence shown here is derived from an EMBL/GenBank/DDBJ whole genome shotgun (WGS) entry which is preliminary data.</text>
</comment>
<dbReference type="InterPro" id="IPR000568">
    <property type="entry name" value="ATP_synth_F0_asu"/>
</dbReference>
<dbReference type="PANTHER" id="PTHR11410">
    <property type="entry name" value="ATP SYNTHASE SUBUNIT A"/>
    <property type="match status" value="1"/>
</dbReference>
<keyword evidence="9 11" id="KW-0472">Membrane</keyword>
<keyword evidence="5 11" id="KW-0812">Transmembrane</keyword>
<dbReference type="PRINTS" id="PR00123">
    <property type="entry name" value="ATPASEA"/>
</dbReference>
<dbReference type="PANTHER" id="PTHR11410:SF0">
    <property type="entry name" value="ATP SYNTHASE SUBUNIT A"/>
    <property type="match status" value="1"/>
</dbReference>
<feature type="signal peptide" evidence="13">
    <location>
        <begin position="1"/>
        <end position="21"/>
    </location>
</feature>
<evidence type="ECO:0000256" key="9">
    <source>
        <dbReference type="ARBA" id="ARBA00023136"/>
    </source>
</evidence>
<comment type="similarity">
    <text evidence="2 11 12">Belongs to the ATPase A chain family.</text>
</comment>
<dbReference type="Proteomes" id="UP000823637">
    <property type="component" value="Unassembled WGS sequence"/>
</dbReference>
<reference evidence="14" key="1">
    <citation type="submission" date="2020-10" db="EMBL/GenBank/DDBJ databases">
        <authorList>
            <person name="Gilroy R."/>
        </authorList>
    </citation>
    <scope>NUCLEOTIDE SEQUENCE</scope>
    <source>
        <strain evidence="14">D3-1215</strain>
    </source>
</reference>
<dbReference type="GO" id="GO:0005886">
    <property type="term" value="C:plasma membrane"/>
    <property type="evidence" value="ECO:0007669"/>
    <property type="project" value="UniProtKB-SubCell"/>
</dbReference>
<dbReference type="GO" id="GO:0046933">
    <property type="term" value="F:proton-transporting ATP synthase activity, rotational mechanism"/>
    <property type="evidence" value="ECO:0007669"/>
    <property type="project" value="UniProtKB-UniRule"/>
</dbReference>
<evidence type="ECO:0000256" key="4">
    <source>
        <dbReference type="ARBA" id="ARBA00022547"/>
    </source>
</evidence>
<dbReference type="AlphaFoldDB" id="A0A9D9EIB9"/>
<dbReference type="CDD" id="cd00310">
    <property type="entry name" value="ATP-synt_Fo_a_6"/>
    <property type="match status" value="1"/>
</dbReference>
<evidence type="ECO:0000256" key="6">
    <source>
        <dbReference type="ARBA" id="ARBA00022781"/>
    </source>
</evidence>
<dbReference type="InterPro" id="IPR035908">
    <property type="entry name" value="F0_ATP_A_sf"/>
</dbReference>
<protein>
    <recommendedName>
        <fullName evidence="11 12">ATP synthase subunit a</fullName>
    </recommendedName>
    <alternativeName>
        <fullName evidence="11">ATP synthase F0 sector subunit a</fullName>
    </alternativeName>
    <alternativeName>
        <fullName evidence="11">F-ATPase subunit 6</fullName>
    </alternativeName>
</protein>
<dbReference type="GO" id="GO:0045259">
    <property type="term" value="C:proton-transporting ATP synthase complex"/>
    <property type="evidence" value="ECO:0007669"/>
    <property type="project" value="UniProtKB-KW"/>
</dbReference>
<evidence type="ECO:0000256" key="1">
    <source>
        <dbReference type="ARBA" id="ARBA00004141"/>
    </source>
</evidence>
<feature type="transmembrane region" description="Helical" evidence="11">
    <location>
        <begin position="280"/>
        <end position="309"/>
    </location>
</feature>
<feature type="transmembrane region" description="Helical" evidence="11">
    <location>
        <begin position="215"/>
        <end position="236"/>
    </location>
</feature>
<keyword evidence="8 11" id="KW-0406">Ion transport</keyword>
<evidence type="ECO:0000256" key="12">
    <source>
        <dbReference type="RuleBase" id="RU000483"/>
    </source>
</evidence>
<dbReference type="Gene3D" id="1.20.120.220">
    <property type="entry name" value="ATP synthase, F0 complex, subunit A"/>
    <property type="match status" value="1"/>
</dbReference>
<proteinExistence type="inferred from homology"/>
<dbReference type="SUPFAM" id="SSF81336">
    <property type="entry name" value="F1F0 ATP synthase subunit A"/>
    <property type="match status" value="1"/>
</dbReference>
<keyword evidence="13" id="KW-0732">Signal</keyword>
<evidence type="ECO:0000256" key="2">
    <source>
        <dbReference type="ARBA" id="ARBA00006810"/>
    </source>
</evidence>
<keyword evidence="7 11" id="KW-1133">Transmembrane helix</keyword>
<dbReference type="NCBIfam" id="TIGR01131">
    <property type="entry name" value="ATP_synt_6_or_A"/>
    <property type="match status" value="1"/>
</dbReference>
<name>A0A9D9EIB9_9BACT</name>
<dbReference type="Pfam" id="PF00119">
    <property type="entry name" value="ATP-synt_A"/>
    <property type="match status" value="1"/>
</dbReference>
<keyword evidence="3 11" id="KW-0813">Transport</keyword>
<keyword evidence="11" id="KW-1003">Cell membrane</keyword>
<reference evidence="14" key="2">
    <citation type="journal article" date="2021" name="PeerJ">
        <title>Extensive microbial diversity within the chicken gut microbiome revealed by metagenomics and culture.</title>
        <authorList>
            <person name="Gilroy R."/>
            <person name="Ravi A."/>
            <person name="Getino M."/>
            <person name="Pursley I."/>
            <person name="Horton D.L."/>
            <person name="Alikhan N.F."/>
            <person name="Baker D."/>
            <person name="Gharbi K."/>
            <person name="Hall N."/>
            <person name="Watson M."/>
            <person name="Adriaenssens E.M."/>
            <person name="Foster-Nyarko E."/>
            <person name="Jarju S."/>
            <person name="Secka A."/>
            <person name="Antonio M."/>
            <person name="Oren A."/>
            <person name="Chaudhuri R.R."/>
            <person name="La Ragione R."/>
            <person name="Hildebrand F."/>
            <person name="Pallen M.J."/>
        </authorList>
    </citation>
    <scope>NUCLEOTIDE SEQUENCE</scope>
    <source>
        <strain evidence="14">D3-1215</strain>
    </source>
</reference>
<feature type="transmembrane region" description="Helical" evidence="11">
    <location>
        <begin position="127"/>
        <end position="145"/>
    </location>
</feature>
<evidence type="ECO:0000256" key="10">
    <source>
        <dbReference type="ARBA" id="ARBA00023310"/>
    </source>
</evidence>
<keyword evidence="6 11" id="KW-0375">Hydrogen ion transport</keyword>
<comment type="function">
    <text evidence="11 12">Key component of the proton channel; it plays a direct role in the translocation of protons across the membrane.</text>
</comment>
<comment type="subcellular location">
    <subcellularLocation>
        <location evidence="11 12">Cell membrane</location>
        <topology evidence="11 12">Multi-pass membrane protein</topology>
    </subcellularLocation>
    <subcellularLocation>
        <location evidence="1">Membrane</location>
        <topology evidence="1">Multi-pass membrane protein</topology>
    </subcellularLocation>
</comment>
<evidence type="ECO:0000313" key="15">
    <source>
        <dbReference type="Proteomes" id="UP000823637"/>
    </source>
</evidence>
<organism evidence="14 15">
    <name type="scientific">Candidatus Enterocola intestinipullorum</name>
    <dbReference type="NCBI Taxonomy" id="2840783"/>
    <lineage>
        <taxon>Bacteria</taxon>
        <taxon>Pseudomonadati</taxon>
        <taxon>Bacteroidota</taxon>
        <taxon>Bacteroidia</taxon>
        <taxon>Bacteroidales</taxon>
        <taxon>Candidatus Enterocola</taxon>
    </lineage>
</organism>
<evidence type="ECO:0000313" key="14">
    <source>
        <dbReference type="EMBL" id="MBO8446945.1"/>
    </source>
</evidence>
<dbReference type="HAMAP" id="MF_01393">
    <property type="entry name" value="ATP_synth_a_bact"/>
    <property type="match status" value="1"/>
</dbReference>
<dbReference type="EMBL" id="JADIMR010000061">
    <property type="protein sequence ID" value="MBO8446945.1"/>
    <property type="molecule type" value="Genomic_DNA"/>
</dbReference>
<keyword evidence="4 11" id="KW-0138">CF(0)</keyword>
<evidence type="ECO:0000256" key="5">
    <source>
        <dbReference type="ARBA" id="ARBA00022692"/>
    </source>
</evidence>
<evidence type="ECO:0000256" key="11">
    <source>
        <dbReference type="HAMAP-Rule" id="MF_01393"/>
    </source>
</evidence>
<feature type="chain" id="PRO_5039525290" description="ATP synthase subunit a" evidence="13">
    <location>
        <begin position="22"/>
        <end position="369"/>
    </location>
</feature>
<evidence type="ECO:0000256" key="3">
    <source>
        <dbReference type="ARBA" id="ARBA00022448"/>
    </source>
</evidence>
<sequence length="369" mass="40954">MRNIRNILCFVFLLLPPCAFAADHAAANGEDNGKTFDAKEVIFGHIGDSYEYHITEINGHAVAVPLPVIVHSAERGWFVFSSSKVTHGDTYKGFFIQHGGQYDGKIVELSSTGEITRPFDLSITRNVFALLLSCTLLLLIFLPMARTYRKKPLAVHGKFHNIMEVVILYLNDDILKPALGDKAPRFAPYLLTVFFFILINNLMGLVPIFPFGANLTGNISVTLVLALFTYVITNVFGTKGYWKDIFWGDVPTWLKVPIPLMPLIEFISTLTKPFALMVRLFANIFAGHMIILVLVSLIFIFTAIMGVAVGSGVAVVSVLFSVFMYMLELLVAFIQAYVFTMLSAIFIGLAQVDEHKEKKESGKEIQAAG</sequence>
<evidence type="ECO:0000256" key="13">
    <source>
        <dbReference type="SAM" id="SignalP"/>
    </source>
</evidence>
<feature type="transmembrane region" description="Helical" evidence="11">
    <location>
        <begin position="186"/>
        <end position="209"/>
    </location>
</feature>
<feature type="transmembrane region" description="Helical" evidence="11">
    <location>
        <begin position="329"/>
        <end position="350"/>
    </location>
</feature>
<evidence type="ECO:0000256" key="7">
    <source>
        <dbReference type="ARBA" id="ARBA00022989"/>
    </source>
</evidence>